<comment type="similarity">
    <text evidence="9">Belongs to the cytochrome P450 family.</text>
</comment>
<evidence type="ECO:0000313" key="12">
    <source>
        <dbReference type="Proteomes" id="UP000016922"/>
    </source>
</evidence>
<dbReference type="GeneID" id="19466996"/>
<feature type="binding site" description="axial binding residue" evidence="8">
    <location>
        <position position="489"/>
    </location>
    <ligand>
        <name>heme</name>
        <dbReference type="ChEBI" id="CHEBI:30413"/>
    </ligand>
    <ligandPart>
        <name>Fe</name>
        <dbReference type="ChEBI" id="CHEBI:18248"/>
    </ligandPart>
</feature>
<comment type="pathway">
    <text evidence="2">Secondary metabolite biosynthesis.</text>
</comment>
<evidence type="ECO:0000256" key="4">
    <source>
        <dbReference type="ARBA" id="ARBA00022723"/>
    </source>
</evidence>
<keyword evidence="3 8" id="KW-0349">Heme</keyword>
<keyword evidence="12" id="KW-1185">Reference proteome</keyword>
<evidence type="ECO:0000256" key="1">
    <source>
        <dbReference type="ARBA" id="ARBA00001971"/>
    </source>
</evidence>
<dbReference type="PRINTS" id="PR00385">
    <property type="entry name" value="P450"/>
</dbReference>
<gene>
    <name evidence="11" type="ORF">GLAREA_07945</name>
</gene>
<dbReference type="PANTHER" id="PTHR24305">
    <property type="entry name" value="CYTOCHROME P450"/>
    <property type="match status" value="1"/>
</dbReference>
<evidence type="ECO:0000313" key="11">
    <source>
        <dbReference type="EMBL" id="EPE24095.1"/>
    </source>
</evidence>
<dbReference type="SUPFAM" id="SSF48264">
    <property type="entry name" value="Cytochrome P450"/>
    <property type="match status" value="1"/>
</dbReference>
<evidence type="ECO:0000256" key="9">
    <source>
        <dbReference type="RuleBase" id="RU000461"/>
    </source>
</evidence>
<evidence type="ECO:0000256" key="6">
    <source>
        <dbReference type="ARBA" id="ARBA00023004"/>
    </source>
</evidence>
<dbReference type="GO" id="GO:0016705">
    <property type="term" value="F:oxidoreductase activity, acting on paired donors, with incorporation or reduction of molecular oxygen"/>
    <property type="evidence" value="ECO:0007669"/>
    <property type="project" value="InterPro"/>
</dbReference>
<protein>
    <submittedName>
        <fullName evidence="11">Cytochrome P450</fullName>
    </submittedName>
</protein>
<evidence type="ECO:0000256" key="5">
    <source>
        <dbReference type="ARBA" id="ARBA00023002"/>
    </source>
</evidence>
<dbReference type="eggNOG" id="KOG0157">
    <property type="taxonomic scope" value="Eukaryota"/>
</dbReference>
<dbReference type="PRINTS" id="PR00463">
    <property type="entry name" value="EP450I"/>
</dbReference>
<feature type="transmembrane region" description="Helical" evidence="10">
    <location>
        <begin position="12"/>
        <end position="31"/>
    </location>
</feature>
<dbReference type="InterPro" id="IPR050121">
    <property type="entry name" value="Cytochrome_P450_monoxygenase"/>
</dbReference>
<dbReference type="InterPro" id="IPR002401">
    <property type="entry name" value="Cyt_P450_E_grp-I"/>
</dbReference>
<dbReference type="AlphaFoldDB" id="S3CDJ9"/>
<dbReference type="GO" id="GO:0020037">
    <property type="term" value="F:heme binding"/>
    <property type="evidence" value="ECO:0007669"/>
    <property type="project" value="InterPro"/>
</dbReference>
<dbReference type="HOGENOM" id="CLU_020492_1_0_1"/>
<name>S3CDJ9_GLAL2</name>
<dbReference type="RefSeq" id="XP_008088183.1">
    <property type="nucleotide sequence ID" value="XM_008089992.1"/>
</dbReference>
<organism evidence="11 12">
    <name type="scientific">Glarea lozoyensis (strain ATCC 20868 / MF5171)</name>
    <dbReference type="NCBI Taxonomy" id="1116229"/>
    <lineage>
        <taxon>Eukaryota</taxon>
        <taxon>Fungi</taxon>
        <taxon>Dikarya</taxon>
        <taxon>Ascomycota</taxon>
        <taxon>Pezizomycotina</taxon>
        <taxon>Leotiomycetes</taxon>
        <taxon>Helotiales</taxon>
        <taxon>Helotiaceae</taxon>
        <taxon>Glarea</taxon>
    </lineage>
</organism>
<evidence type="ECO:0000256" key="10">
    <source>
        <dbReference type="SAM" id="Phobius"/>
    </source>
</evidence>
<dbReference type="InterPro" id="IPR017972">
    <property type="entry name" value="Cyt_P450_CS"/>
</dbReference>
<dbReference type="STRING" id="1116229.S3CDJ9"/>
<keyword evidence="5 9" id="KW-0560">Oxidoreductase</keyword>
<dbReference type="Proteomes" id="UP000016922">
    <property type="component" value="Unassembled WGS sequence"/>
</dbReference>
<sequence length="554" mass="63470">MLQGLEFARAFAILGKCIEYASIFGLAAFCYRMYQVRMLIRRAQKDYGVPMIPHSFIFGHLIVAAKLHMKRKIPRDVSAHPQNNPLLHGHWMFTLLKEEFPEITSCGVIYFDPWPVGFPMMAVVHPGMISQFTMSPSLPKFFWMRETEFRHFSGGVDLLTSEGQVWKEQRAMYNPGFSAKNIISMAPWFLEEVLIYKNRLFKAADQRKTIRLEDYTLDLTMDVIARTTFNVRTRAQDQAEPAWVDALREQIKLIYFNLDPMKQLNPTLGYKHRKYNRILKEAITPLIEDAYASYAKADGPRTIIGLAVKPFVEKGISIPPDFIDKIVKNIKMFLFAGHETTGTTISMMYYMLHRNPEKLAALRAEHDAVFGSDPAQAIEAIQADFTTLNKLPYTTAVVKELLRMYPPVGGGVRESSSPDFMLTHPETGARFPTYGLMIHATGLAMSWDPKFWHRPDEFIPERFLVRDENDPLYPGKNYWQPFSLGPRACIGQEMVQLEVKLTLALTIREIDIVPDYPEDAPEFKGEKAYQVELADAIPSARIKDGLPVKIKRRT</sequence>
<dbReference type="GO" id="GO:0004497">
    <property type="term" value="F:monooxygenase activity"/>
    <property type="evidence" value="ECO:0007669"/>
    <property type="project" value="UniProtKB-KW"/>
</dbReference>
<dbReference type="GO" id="GO:0005506">
    <property type="term" value="F:iron ion binding"/>
    <property type="evidence" value="ECO:0007669"/>
    <property type="project" value="InterPro"/>
</dbReference>
<evidence type="ECO:0000256" key="8">
    <source>
        <dbReference type="PIRSR" id="PIRSR602401-1"/>
    </source>
</evidence>
<dbReference type="InterPro" id="IPR036396">
    <property type="entry name" value="Cyt_P450_sf"/>
</dbReference>
<comment type="cofactor">
    <cofactor evidence="1 8">
        <name>heme</name>
        <dbReference type="ChEBI" id="CHEBI:30413"/>
    </cofactor>
</comment>
<evidence type="ECO:0000256" key="7">
    <source>
        <dbReference type="ARBA" id="ARBA00023033"/>
    </source>
</evidence>
<dbReference type="PROSITE" id="PS00086">
    <property type="entry name" value="CYTOCHROME_P450"/>
    <property type="match status" value="1"/>
</dbReference>
<keyword evidence="10" id="KW-1133">Transmembrane helix</keyword>
<dbReference type="PANTHER" id="PTHR24305:SF107">
    <property type="entry name" value="P450, PUTATIVE (EUROFUNG)-RELATED"/>
    <property type="match status" value="1"/>
</dbReference>
<keyword evidence="6 8" id="KW-0408">Iron</keyword>
<dbReference type="OrthoDB" id="10029320at2759"/>
<keyword evidence="4 8" id="KW-0479">Metal-binding</keyword>
<dbReference type="Pfam" id="PF00067">
    <property type="entry name" value="p450"/>
    <property type="match status" value="1"/>
</dbReference>
<reference evidence="11 12" key="1">
    <citation type="journal article" date="2013" name="BMC Genomics">
        <title>Genomics-driven discovery of the pneumocandin biosynthetic gene cluster in the fungus Glarea lozoyensis.</title>
        <authorList>
            <person name="Chen L."/>
            <person name="Yue Q."/>
            <person name="Zhang X."/>
            <person name="Xiang M."/>
            <person name="Wang C."/>
            <person name="Li S."/>
            <person name="Che Y."/>
            <person name="Ortiz-Lopez F.J."/>
            <person name="Bills G.F."/>
            <person name="Liu X."/>
            <person name="An Z."/>
        </authorList>
    </citation>
    <scope>NUCLEOTIDE SEQUENCE [LARGE SCALE GENOMIC DNA]</scope>
    <source>
        <strain evidence="12">ATCC 20868 / MF5171</strain>
    </source>
</reference>
<keyword evidence="10" id="KW-0812">Transmembrane</keyword>
<accession>S3CDJ9</accession>
<dbReference type="KEGG" id="glz:GLAREA_07945"/>
<dbReference type="Gene3D" id="1.10.630.10">
    <property type="entry name" value="Cytochrome P450"/>
    <property type="match status" value="1"/>
</dbReference>
<evidence type="ECO:0000256" key="3">
    <source>
        <dbReference type="ARBA" id="ARBA00022617"/>
    </source>
</evidence>
<keyword evidence="7 9" id="KW-0503">Monooxygenase</keyword>
<proteinExistence type="inferred from homology"/>
<dbReference type="EMBL" id="KE145373">
    <property type="protein sequence ID" value="EPE24095.1"/>
    <property type="molecule type" value="Genomic_DNA"/>
</dbReference>
<dbReference type="InterPro" id="IPR001128">
    <property type="entry name" value="Cyt_P450"/>
</dbReference>
<evidence type="ECO:0000256" key="2">
    <source>
        <dbReference type="ARBA" id="ARBA00005179"/>
    </source>
</evidence>
<keyword evidence="10" id="KW-0472">Membrane</keyword>